<accession>A0A835PQE5</accession>
<sequence>MRSMMSHSLLAIMTTCACPDHFPQIGRCTRKPKAEASFWTTKEVDLSQDLRHWEHTLTSEERHFVTPSSPYSLPRMTSFSTISHSASCLDTASRGRAFHGFQIAI</sequence>
<dbReference type="InterPro" id="IPR009078">
    <property type="entry name" value="Ferritin-like_SF"/>
</dbReference>
<feature type="chain" id="PRO_5036240285" description="Secreted protein" evidence="1">
    <location>
        <begin position="20"/>
        <end position="105"/>
    </location>
</feature>
<evidence type="ECO:0000313" key="4">
    <source>
        <dbReference type="Proteomes" id="UP000636800"/>
    </source>
</evidence>
<evidence type="ECO:0000256" key="1">
    <source>
        <dbReference type="SAM" id="SignalP"/>
    </source>
</evidence>
<dbReference type="GO" id="GO:0009263">
    <property type="term" value="P:deoxyribonucleotide biosynthetic process"/>
    <property type="evidence" value="ECO:0007669"/>
    <property type="project" value="InterPro"/>
</dbReference>
<proteinExistence type="predicted"/>
<evidence type="ECO:0008006" key="6">
    <source>
        <dbReference type="Google" id="ProtNLM"/>
    </source>
</evidence>
<dbReference type="SUPFAM" id="SSF47240">
    <property type="entry name" value="Ferritin-like"/>
    <property type="match status" value="1"/>
</dbReference>
<feature type="signal peptide" evidence="1">
    <location>
        <begin position="1"/>
        <end position="19"/>
    </location>
</feature>
<dbReference type="Proteomes" id="UP000639772">
    <property type="component" value="Chromosome 13"/>
</dbReference>
<protein>
    <recommendedName>
        <fullName evidence="6">Secreted protein</fullName>
    </recommendedName>
</protein>
<dbReference type="InterPro" id="IPR012348">
    <property type="entry name" value="RNR-like"/>
</dbReference>
<organism evidence="2 4">
    <name type="scientific">Vanilla planifolia</name>
    <name type="common">Vanilla</name>
    <dbReference type="NCBI Taxonomy" id="51239"/>
    <lineage>
        <taxon>Eukaryota</taxon>
        <taxon>Viridiplantae</taxon>
        <taxon>Streptophyta</taxon>
        <taxon>Embryophyta</taxon>
        <taxon>Tracheophyta</taxon>
        <taxon>Spermatophyta</taxon>
        <taxon>Magnoliopsida</taxon>
        <taxon>Liliopsida</taxon>
        <taxon>Asparagales</taxon>
        <taxon>Orchidaceae</taxon>
        <taxon>Vanilloideae</taxon>
        <taxon>Vanilleae</taxon>
        <taxon>Vanilla</taxon>
    </lineage>
</organism>
<dbReference type="EMBL" id="JADCNL010000013">
    <property type="protein sequence ID" value="KAG0455448.1"/>
    <property type="molecule type" value="Genomic_DNA"/>
</dbReference>
<keyword evidence="1" id="KW-0732">Signal</keyword>
<dbReference type="Gene3D" id="1.10.620.20">
    <property type="entry name" value="Ribonucleotide Reductase, subunit A"/>
    <property type="match status" value="1"/>
</dbReference>
<evidence type="ECO:0000313" key="3">
    <source>
        <dbReference type="EMBL" id="KAG0456640.1"/>
    </source>
</evidence>
<keyword evidence="4" id="KW-1185">Reference proteome</keyword>
<dbReference type="Proteomes" id="UP000636800">
    <property type="component" value="Chromosome 13"/>
</dbReference>
<dbReference type="PROSITE" id="PS51257">
    <property type="entry name" value="PROKAR_LIPOPROTEIN"/>
    <property type="match status" value="1"/>
</dbReference>
<evidence type="ECO:0000313" key="5">
    <source>
        <dbReference type="Proteomes" id="UP000639772"/>
    </source>
</evidence>
<dbReference type="InterPro" id="IPR000358">
    <property type="entry name" value="RNR_small_fam"/>
</dbReference>
<name>A0A835PQE5_VANPL</name>
<dbReference type="GO" id="GO:0016491">
    <property type="term" value="F:oxidoreductase activity"/>
    <property type="evidence" value="ECO:0007669"/>
    <property type="project" value="InterPro"/>
</dbReference>
<dbReference type="AlphaFoldDB" id="A0A835PQE5"/>
<gene>
    <name evidence="3" type="ORF">HPP92_024428</name>
    <name evidence="2" type="ORF">HPP92_024740</name>
</gene>
<dbReference type="EMBL" id="JADCNM010000013">
    <property type="protein sequence ID" value="KAG0456640.1"/>
    <property type="molecule type" value="Genomic_DNA"/>
</dbReference>
<evidence type="ECO:0000313" key="2">
    <source>
        <dbReference type="EMBL" id="KAG0455448.1"/>
    </source>
</evidence>
<comment type="caution">
    <text evidence="2">The sequence shown here is derived from an EMBL/GenBank/DDBJ whole genome shotgun (WGS) entry which is preliminary data.</text>
</comment>
<reference evidence="4 5" key="1">
    <citation type="journal article" date="2020" name="Nat. Food">
        <title>A phased Vanilla planifolia genome enables genetic improvement of flavour and production.</title>
        <authorList>
            <person name="Hasing T."/>
            <person name="Tang H."/>
            <person name="Brym M."/>
            <person name="Khazi F."/>
            <person name="Huang T."/>
            <person name="Chambers A.H."/>
        </authorList>
    </citation>
    <scope>NUCLEOTIDE SEQUENCE [LARGE SCALE GENOMIC DNA]</scope>
    <source>
        <tissue evidence="2">Leaf</tissue>
    </source>
</reference>
<dbReference type="Pfam" id="PF00268">
    <property type="entry name" value="Ribonuc_red_sm"/>
    <property type="match status" value="1"/>
</dbReference>